<proteinExistence type="predicted"/>
<evidence type="ECO:0000313" key="2">
    <source>
        <dbReference type="Proteomes" id="UP000321949"/>
    </source>
</evidence>
<reference evidence="1 2" key="1">
    <citation type="submission" date="2019-08" db="EMBL/GenBank/DDBJ databases">
        <authorList>
            <person name="Dong K."/>
        </authorList>
    </citation>
    <scope>NUCLEOTIDE SEQUENCE [LARGE SCALE GENOMIC DNA]</scope>
    <source>
        <strain evidence="1 2">K-1</strain>
    </source>
</reference>
<dbReference type="OrthoDB" id="9876899at2"/>
<dbReference type="EMBL" id="VRSX01000003">
    <property type="protein sequence ID" value="TXK11347.1"/>
    <property type="molecule type" value="Genomic_DNA"/>
</dbReference>
<organism evidence="1 2">
    <name type="scientific">Microbacterium saccharophilum</name>
    <dbReference type="NCBI Taxonomy" id="1213358"/>
    <lineage>
        <taxon>Bacteria</taxon>
        <taxon>Bacillati</taxon>
        <taxon>Actinomycetota</taxon>
        <taxon>Actinomycetes</taxon>
        <taxon>Micrococcales</taxon>
        <taxon>Microbacteriaceae</taxon>
        <taxon>Microbacterium</taxon>
    </lineage>
</organism>
<protein>
    <submittedName>
        <fullName evidence="1">Uncharacterized protein</fullName>
    </submittedName>
</protein>
<evidence type="ECO:0000313" key="1">
    <source>
        <dbReference type="EMBL" id="TXK11347.1"/>
    </source>
</evidence>
<dbReference type="Proteomes" id="UP000321949">
    <property type="component" value="Unassembled WGS sequence"/>
</dbReference>
<gene>
    <name evidence="1" type="ORF">FVP74_08375</name>
</gene>
<keyword evidence="2" id="KW-1185">Reference proteome</keyword>
<dbReference type="RefSeq" id="WP_147051119.1">
    <property type="nucleotide sequence ID" value="NZ_BKAH01000012.1"/>
</dbReference>
<dbReference type="AlphaFoldDB" id="A0A5C8HXV5"/>
<comment type="caution">
    <text evidence="1">The sequence shown here is derived from an EMBL/GenBank/DDBJ whole genome shotgun (WGS) entry which is preliminary data.</text>
</comment>
<sequence length="244" mass="27326">MGYKTAERMKTALRDVDVTRAERAVLVEMSYAVADDSTIYSWGHARLADVLGKAPGSIAAKSALSQRIIPSLIAKRLITKTSDAYRGHNAEYELTVLCDLEMGSGRDEWVAVSNEMGSGSEDEWVAVSDEMGSAQTATPLTTHYLFTNTHTHDADDEQMIVDRSSSSAHDLDDSTIVTELIETATDEQIETLSDLYSQRLGAPTPQRYVEQWRTISRADAHERIERWQQRLVEDRTTEYRVAHV</sequence>
<name>A0A5C8HXV5_9MICO</name>
<accession>A0A5C8HXV5</accession>